<organism evidence="1">
    <name type="scientific">Dyadobacter sp. 676</name>
    <dbReference type="NCBI Taxonomy" id="3088362"/>
    <lineage>
        <taxon>Bacteria</taxon>
        <taxon>Pseudomonadati</taxon>
        <taxon>Bacteroidota</taxon>
        <taxon>Cytophagia</taxon>
        <taxon>Cytophagales</taxon>
        <taxon>Spirosomataceae</taxon>
        <taxon>Dyadobacter</taxon>
    </lineage>
</organism>
<dbReference type="EMBL" id="CP159289">
    <property type="protein sequence ID" value="XCH27071.1"/>
    <property type="molecule type" value="Genomic_DNA"/>
</dbReference>
<dbReference type="AlphaFoldDB" id="A0AAU8FUC8"/>
<gene>
    <name evidence="1" type="ORF">ABV298_11980</name>
</gene>
<accession>A0AAU8FUC8</accession>
<reference evidence="1" key="1">
    <citation type="submission" date="2024-06" db="EMBL/GenBank/DDBJ databases">
        <title>Sequencing and assembly of the genome of Dyadobacter sp. strain 676, a symbiont of Cyamopsis tetragonoloba.</title>
        <authorList>
            <person name="Guro P."/>
            <person name="Sazanova A."/>
            <person name="Kuznetsova I."/>
            <person name="Belimov A."/>
            <person name="Safronova V."/>
        </authorList>
    </citation>
    <scope>NUCLEOTIDE SEQUENCE</scope>
    <source>
        <strain evidence="1">676</strain>
    </source>
</reference>
<sequence>MEKVIWHRLRQWLGMGLTMLPSAGIVHAQPSTALLHRAEENLTRVIVHDIFSPPVASRIYLYANAAAYETLVLGDSRYKSLYGQANLFPKIDKPANGSRINYELAALFAFLRTGGRLVFSEQMLKDSTERILTSVGEKDQAVFQNSLRVGETVSDSILAWSSRDNYTTTRKKRRYTYSKEKGKWTPTPPGYIDAIEPYWSQIRPVTLDSAGQFKPVPPPVFNSGHGSAFMQETMEVYRKGKELSREEILIASFWDCNPFYLNTQGHLNFATKKLSPGGALDFYCRTSNAKRRQELDRNVVRLFVDLDRIV</sequence>
<dbReference type="RefSeq" id="WP_353722333.1">
    <property type="nucleotide sequence ID" value="NZ_CP159289.1"/>
</dbReference>
<evidence type="ECO:0000313" key="1">
    <source>
        <dbReference type="EMBL" id="XCH27071.1"/>
    </source>
</evidence>
<proteinExistence type="predicted"/>
<dbReference type="InterPro" id="IPR036938">
    <property type="entry name" value="PAP2/HPO_sf"/>
</dbReference>
<protein>
    <submittedName>
        <fullName evidence="1">Uncharacterized protein</fullName>
    </submittedName>
</protein>
<dbReference type="Gene3D" id="1.10.606.20">
    <property type="match status" value="1"/>
</dbReference>
<name>A0AAU8FUC8_9BACT</name>
<dbReference type="SUPFAM" id="SSF48317">
    <property type="entry name" value="Acid phosphatase/Vanadium-dependent haloperoxidase"/>
    <property type="match status" value="1"/>
</dbReference>